<keyword evidence="3" id="KW-0687">Ribonucleoprotein</keyword>
<evidence type="ECO:0000313" key="4">
    <source>
        <dbReference type="Proteomes" id="UP000492821"/>
    </source>
</evidence>
<comment type="similarity">
    <text evidence="1">Belongs to the universal ribosomal protein uS14 family.</text>
</comment>
<keyword evidence="4" id="KW-1185">Reference proteome</keyword>
<dbReference type="PANTHER" id="PTHR19836:SF19">
    <property type="entry name" value="SMALL RIBOSOMAL SUBUNIT PROTEIN US14M"/>
    <property type="match status" value="1"/>
</dbReference>
<evidence type="ECO:0000256" key="3">
    <source>
        <dbReference type="ARBA" id="ARBA00023274"/>
    </source>
</evidence>
<reference evidence="4" key="1">
    <citation type="journal article" date="2013" name="Genetics">
        <title>The draft genome and transcriptome of Panagrellus redivivus are shaped by the harsh demands of a free-living lifestyle.</title>
        <authorList>
            <person name="Srinivasan J."/>
            <person name="Dillman A.R."/>
            <person name="Macchietto M.G."/>
            <person name="Heikkinen L."/>
            <person name="Lakso M."/>
            <person name="Fracchia K.M."/>
            <person name="Antoshechkin I."/>
            <person name="Mortazavi A."/>
            <person name="Wong G."/>
            <person name="Sternberg P.W."/>
        </authorList>
    </citation>
    <scope>NUCLEOTIDE SEQUENCE [LARGE SCALE GENOMIC DNA]</scope>
    <source>
        <strain evidence="4">MT8872</strain>
    </source>
</reference>
<name>A0A7E4VSZ2_PANRE</name>
<dbReference type="GO" id="GO:0006412">
    <property type="term" value="P:translation"/>
    <property type="evidence" value="ECO:0007669"/>
    <property type="project" value="InterPro"/>
</dbReference>
<evidence type="ECO:0000313" key="5">
    <source>
        <dbReference type="WBParaSite" id="Pan_g2830.t1"/>
    </source>
</evidence>
<protein>
    <submittedName>
        <fullName evidence="5">40S ribosomal protein S14</fullName>
    </submittedName>
</protein>
<dbReference type="InterPro" id="IPR001209">
    <property type="entry name" value="Ribosomal_uS14"/>
</dbReference>
<sequence length="206" mass="23694">MLAAGRGLLARCLFVQPKALPAALGRFSSTVTNAPAEAAPLVSELTAEEPVIPEDVEAGVADTEEVAIVRQKLPYSRNVLSEMKLDQYPYYVEREWWKKGNRMTFWSTWRMLRDVKRRECLSEFGAERMRLKAIKSNTVLPQAIRDEAAERLHNGVPRYSRPNLILNMCQFTGRRRGKIKPYRVNRHIFRRLADHGQLAGVQRAMW</sequence>
<keyword evidence="2" id="KW-0689">Ribosomal protein</keyword>
<dbReference type="Pfam" id="PF00253">
    <property type="entry name" value="Ribosomal_S14"/>
    <property type="match status" value="1"/>
</dbReference>
<dbReference type="Gene3D" id="1.10.287.1480">
    <property type="match status" value="1"/>
</dbReference>
<evidence type="ECO:0000256" key="2">
    <source>
        <dbReference type="ARBA" id="ARBA00022980"/>
    </source>
</evidence>
<dbReference type="AlphaFoldDB" id="A0A7E4VSZ2"/>
<dbReference type="SUPFAM" id="SSF57716">
    <property type="entry name" value="Glucocorticoid receptor-like (DNA-binding domain)"/>
    <property type="match status" value="1"/>
</dbReference>
<dbReference type="GO" id="GO:0003735">
    <property type="term" value="F:structural constituent of ribosome"/>
    <property type="evidence" value="ECO:0007669"/>
    <property type="project" value="InterPro"/>
</dbReference>
<proteinExistence type="inferred from homology"/>
<dbReference type="GO" id="GO:0005763">
    <property type="term" value="C:mitochondrial small ribosomal subunit"/>
    <property type="evidence" value="ECO:0007669"/>
    <property type="project" value="TreeGrafter"/>
</dbReference>
<dbReference type="Proteomes" id="UP000492821">
    <property type="component" value="Unassembled WGS sequence"/>
</dbReference>
<organism evidence="4 5">
    <name type="scientific">Panagrellus redivivus</name>
    <name type="common">Microworm</name>
    <dbReference type="NCBI Taxonomy" id="6233"/>
    <lineage>
        <taxon>Eukaryota</taxon>
        <taxon>Metazoa</taxon>
        <taxon>Ecdysozoa</taxon>
        <taxon>Nematoda</taxon>
        <taxon>Chromadorea</taxon>
        <taxon>Rhabditida</taxon>
        <taxon>Tylenchina</taxon>
        <taxon>Panagrolaimomorpha</taxon>
        <taxon>Panagrolaimoidea</taxon>
        <taxon>Panagrolaimidae</taxon>
        <taxon>Panagrellus</taxon>
    </lineage>
</organism>
<accession>A0A7E4VSZ2</accession>
<dbReference type="WBParaSite" id="Pan_g2830.t1">
    <property type="protein sequence ID" value="Pan_g2830.t1"/>
    <property type="gene ID" value="Pan_g2830"/>
</dbReference>
<evidence type="ECO:0000256" key="1">
    <source>
        <dbReference type="ARBA" id="ARBA00009083"/>
    </source>
</evidence>
<dbReference type="PANTHER" id="PTHR19836">
    <property type="entry name" value="30S RIBOSOMAL PROTEIN S14"/>
    <property type="match status" value="1"/>
</dbReference>
<reference evidence="5" key="2">
    <citation type="submission" date="2020-10" db="UniProtKB">
        <authorList>
            <consortium name="WormBaseParasite"/>
        </authorList>
    </citation>
    <scope>IDENTIFICATION</scope>
</reference>